<dbReference type="FunFam" id="1.10.287.130:FF:000001">
    <property type="entry name" value="Two-component sensor histidine kinase"/>
    <property type="match status" value="1"/>
</dbReference>
<dbReference type="InterPro" id="IPR004358">
    <property type="entry name" value="Sig_transdc_His_kin-like_C"/>
</dbReference>
<keyword evidence="5" id="KW-0808">Transferase</keyword>
<dbReference type="Gene3D" id="6.10.340.10">
    <property type="match status" value="1"/>
</dbReference>
<reference evidence="14" key="1">
    <citation type="journal article" date="2020" name="mSystems">
        <title>Genome- and Community-Level Interaction Insights into Carbon Utilization and Element Cycling Functions of Hydrothermarchaeota in Hydrothermal Sediment.</title>
        <authorList>
            <person name="Zhou Z."/>
            <person name="Liu Y."/>
            <person name="Xu W."/>
            <person name="Pan J."/>
            <person name="Luo Z.H."/>
            <person name="Li M."/>
        </authorList>
    </citation>
    <scope>NUCLEOTIDE SEQUENCE [LARGE SCALE GENOMIC DNA]</scope>
    <source>
        <strain evidence="14">SpSt-508</strain>
    </source>
</reference>
<dbReference type="CDD" id="cd06225">
    <property type="entry name" value="HAMP"/>
    <property type="match status" value="1"/>
</dbReference>
<dbReference type="Gene3D" id="3.30.565.10">
    <property type="entry name" value="Histidine kinase-like ATPase, C-terminal domain"/>
    <property type="match status" value="1"/>
</dbReference>
<keyword evidence="7 14" id="KW-0418">Kinase</keyword>
<protein>
    <recommendedName>
        <fullName evidence="3">histidine kinase</fullName>
        <ecNumber evidence="3">2.7.13.3</ecNumber>
    </recommendedName>
</protein>
<dbReference type="PANTHER" id="PTHR45436">
    <property type="entry name" value="SENSOR HISTIDINE KINASE YKOH"/>
    <property type="match status" value="1"/>
</dbReference>
<keyword evidence="10 11" id="KW-0472">Membrane</keyword>
<evidence type="ECO:0000256" key="4">
    <source>
        <dbReference type="ARBA" id="ARBA00022553"/>
    </source>
</evidence>
<keyword evidence="6 11" id="KW-0812">Transmembrane</keyword>
<dbReference type="InterPro" id="IPR003594">
    <property type="entry name" value="HATPase_dom"/>
</dbReference>
<dbReference type="PANTHER" id="PTHR45436:SF5">
    <property type="entry name" value="SENSOR HISTIDINE KINASE TRCS"/>
    <property type="match status" value="1"/>
</dbReference>
<dbReference type="InterPro" id="IPR036890">
    <property type="entry name" value="HATPase_C_sf"/>
</dbReference>
<dbReference type="InterPro" id="IPR050428">
    <property type="entry name" value="TCS_sensor_his_kinase"/>
</dbReference>
<dbReference type="FunFam" id="3.30.565.10:FF:000006">
    <property type="entry name" value="Sensor histidine kinase WalK"/>
    <property type="match status" value="1"/>
</dbReference>
<dbReference type="InterPro" id="IPR003661">
    <property type="entry name" value="HisK_dim/P_dom"/>
</dbReference>
<dbReference type="SMART" id="SM00388">
    <property type="entry name" value="HisKA"/>
    <property type="match status" value="1"/>
</dbReference>
<dbReference type="SUPFAM" id="SSF158472">
    <property type="entry name" value="HAMP domain-like"/>
    <property type="match status" value="1"/>
</dbReference>
<evidence type="ECO:0000259" key="13">
    <source>
        <dbReference type="PROSITE" id="PS50885"/>
    </source>
</evidence>
<evidence type="ECO:0000256" key="10">
    <source>
        <dbReference type="ARBA" id="ARBA00023136"/>
    </source>
</evidence>
<comment type="caution">
    <text evidence="14">The sequence shown here is derived from an EMBL/GenBank/DDBJ whole genome shotgun (WGS) entry which is preliminary data.</text>
</comment>
<dbReference type="InterPro" id="IPR005467">
    <property type="entry name" value="His_kinase_dom"/>
</dbReference>
<dbReference type="SMART" id="SM00387">
    <property type="entry name" value="HATPase_c"/>
    <property type="match status" value="1"/>
</dbReference>
<evidence type="ECO:0000313" key="14">
    <source>
        <dbReference type="EMBL" id="HGT40078.1"/>
    </source>
</evidence>
<dbReference type="Gene3D" id="1.10.287.130">
    <property type="match status" value="1"/>
</dbReference>
<comment type="catalytic activity">
    <reaction evidence="1">
        <text>ATP + protein L-histidine = ADP + protein N-phospho-L-histidine.</text>
        <dbReference type="EC" id="2.7.13.3"/>
    </reaction>
</comment>
<dbReference type="SUPFAM" id="SSF47384">
    <property type="entry name" value="Homodimeric domain of signal transducing histidine kinase"/>
    <property type="match status" value="1"/>
</dbReference>
<proteinExistence type="predicted"/>
<gene>
    <name evidence="14" type="ORF">ENS64_12575</name>
</gene>
<organism evidence="14">
    <name type="scientific">Schlesneria paludicola</name>
    <dbReference type="NCBI Taxonomy" id="360056"/>
    <lineage>
        <taxon>Bacteria</taxon>
        <taxon>Pseudomonadati</taxon>
        <taxon>Planctomycetota</taxon>
        <taxon>Planctomycetia</taxon>
        <taxon>Planctomycetales</taxon>
        <taxon>Planctomycetaceae</taxon>
        <taxon>Schlesneria</taxon>
    </lineage>
</organism>
<evidence type="ECO:0000256" key="3">
    <source>
        <dbReference type="ARBA" id="ARBA00012438"/>
    </source>
</evidence>
<evidence type="ECO:0000256" key="7">
    <source>
        <dbReference type="ARBA" id="ARBA00022777"/>
    </source>
</evidence>
<evidence type="ECO:0000256" key="11">
    <source>
        <dbReference type="SAM" id="Phobius"/>
    </source>
</evidence>
<feature type="transmembrane region" description="Helical" evidence="11">
    <location>
        <begin position="20"/>
        <end position="37"/>
    </location>
</feature>
<dbReference type="GO" id="GO:0000155">
    <property type="term" value="F:phosphorelay sensor kinase activity"/>
    <property type="evidence" value="ECO:0007669"/>
    <property type="project" value="InterPro"/>
</dbReference>
<dbReference type="InterPro" id="IPR036097">
    <property type="entry name" value="HisK_dim/P_sf"/>
</dbReference>
<dbReference type="PROSITE" id="PS50885">
    <property type="entry name" value="HAMP"/>
    <property type="match status" value="1"/>
</dbReference>
<dbReference type="EC" id="2.7.13.3" evidence="3"/>
<evidence type="ECO:0000256" key="2">
    <source>
        <dbReference type="ARBA" id="ARBA00004370"/>
    </source>
</evidence>
<dbReference type="Pfam" id="PF02518">
    <property type="entry name" value="HATPase_c"/>
    <property type="match status" value="1"/>
</dbReference>
<name>A0A7C4LNF6_9PLAN</name>
<dbReference type="CDD" id="cd00082">
    <property type="entry name" value="HisKA"/>
    <property type="match status" value="1"/>
</dbReference>
<keyword evidence="8 11" id="KW-1133">Transmembrane helix</keyword>
<feature type="domain" description="HAMP" evidence="13">
    <location>
        <begin position="188"/>
        <end position="241"/>
    </location>
</feature>
<dbReference type="CDD" id="cd00075">
    <property type="entry name" value="HATPase"/>
    <property type="match status" value="1"/>
</dbReference>
<dbReference type="Pfam" id="PF00512">
    <property type="entry name" value="HisKA"/>
    <property type="match status" value="1"/>
</dbReference>
<evidence type="ECO:0000256" key="1">
    <source>
        <dbReference type="ARBA" id="ARBA00000085"/>
    </source>
</evidence>
<accession>A0A7C4LNF6</accession>
<keyword evidence="9" id="KW-0902">Two-component regulatory system</keyword>
<evidence type="ECO:0000256" key="8">
    <source>
        <dbReference type="ARBA" id="ARBA00022989"/>
    </source>
</evidence>
<feature type="domain" description="Histidine kinase" evidence="12">
    <location>
        <begin position="249"/>
        <end position="468"/>
    </location>
</feature>
<dbReference type="PRINTS" id="PR00344">
    <property type="entry name" value="BCTRLSENSOR"/>
</dbReference>
<evidence type="ECO:0000256" key="5">
    <source>
        <dbReference type="ARBA" id="ARBA00022679"/>
    </source>
</evidence>
<dbReference type="PROSITE" id="PS50109">
    <property type="entry name" value="HIS_KIN"/>
    <property type="match status" value="1"/>
</dbReference>
<dbReference type="Pfam" id="PF00672">
    <property type="entry name" value="HAMP"/>
    <property type="match status" value="1"/>
</dbReference>
<evidence type="ECO:0000256" key="6">
    <source>
        <dbReference type="ARBA" id="ARBA00022692"/>
    </source>
</evidence>
<sequence length="485" mass="53774">MPFPQRRKLWWNSLRVRLTLWNTAVVLVAVMVALLAVREGLRYSLLTEIDVVLNDEAKSLSLAIQEFYPDHQLVIDEMQRIAEGHKERGWHVHWLDAHRNTIWASPAAPPAPLTQLAVERGERSVWVSKSHRSVERRVDAPGIPTYYVRVGSPIAYIEEDVARLTRILLPVSLALLCLAPLGGYLLAERAIDPLKHITETTRRLRPSRLEERLHVRGVGDELDQLAIQINQFLDQLGDHLRQQQEFVANAAHELRSPLTAIQASVEVTLDKPRTAAEYEDLLVAIHHECQHLGCLVNQLLQLAETERVPGDAPREMVGLAEIVRRCLEMFAPIAEDRALTLQTHLDETAAVWGMPLQLRQLATNLIDNALKFTPSGGMVAVELGRKGAGHVELTVRDTGIGIPPADLAKIFERFYQVDKARSRAATDRGNGLGLSICQAIVQAHGGTIDVTSEVGRGSTFRVVLPAATDRTGMPAPASPREAGLV</sequence>
<dbReference type="InterPro" id="IPR003660">
    <property type="entry name" value="HAMP_dom"/>
</dbReference>
<dbReference type="SMART" id="SM00304">
    <property type="entry name" value="HAMP"/>
    <property type="match status" value="1"/>
</dbReference>
<dbReference type="SUPFAM" id="SSF55874">
    <property type="entry name" value="ATPase domain of HSP90 chaperone/DNA topoisomerase II/histidine kinase"/>
    <property type="match status" value="1"/>
</dbReference>
<evidence type="ECO:0000256" key="9">
    <source>
        <dbReference type="ARBA" id="ARBA00023012"/>
    </source>
</evidence>
<dbReference type="EMBL" id="DSVQ01000016">
    <property type="protein sequence ID" value="HGT40078.1"/>
    <property type="molecule type" value="Genomic_DNA"/>
</dbReference>
<evidence type="ECO:0000259" key="12">
    <source>
        <dbReference type="PROSITE" id="PS50109"/>
    </source>
</evidence>
<keyword evidence="4" id="KW-0597">Phosphoprotein</keyword>
<dbReference type="GO" id="GO:0005886">
    <property type="term" value="C:plasma membrane"/>
    <property type="evidence" value="ECO:0007669"/>
    <property type="project" value="TreeGrafter"/>
</dbReference>
<dbReference type="AlphaFoldDB" id="A0A7C4LNF6"/>
<comment type="subcellular location">
    <subcellularLocation>
        <location evidence="2">Membrane</location>
    </subcellularLocation>
</comment>